<dbReference type="PANTHER" id="PTHR34219:SF1">
    <property type="entry name" value="PEPSY DOMAIN-CONTAINING PROTEIN"/>
    <property type="match status" value="1"/>
</dbReference>
<feature type="transmembrane region" description="Helical" evidence="2">
    <location>
        <begin position="367"/>
        <end position="387"/>
    </location>
</feature>
<dbReference type="EMBL" id="BAABIB010000105">
    <property type="protein sequence ID" value="GAA5172946.1"/>
    <property type="molecule type" value="Genomic_DNA"/>
</dbReference>
<feature type="transmembrane region" description="Helical" evidence="2">
    <location>
        <begin position="39"/>
        <end position="61"/>
    </location>
</feature>
<sequence>MSSTETARQPADPRHRATRPSPSPRPGTVVQLVARRLHFLAGIVVAPFLAVLCLTGLVYVFSPQIHDSLYHSDLHVNRVGDTTRPLAEQVRAALTAHPEATLKQVLTPPAPDRTTRVVLSVPGPAGTPDRTVFVDPYTGFINGELATVENRLPANTWLRQLHSNLHLGAAGRLYAELAASWVPLIALGGLALWLARTRRKRKLREVLLPAVRGKTGWQRLRAVHGAAGLWLTLGLLVVSGTGLAMTQFAGGRGDQAVDPIHLRAPVLAAMPVPVPPGASPIDLDRAVAAAGLSGELAVVPPSAPGMPFTVAETGEGLPMHRGAVAVDPYTGGVTERLGWDDYSLVAKLSTFGTEFHTGTLFGLANQLVLAVLAAATLVLLALGYRMWWIHNPYRGRWASLPRPVWRQLRGPWLSAVLLGVAVLAWLLPVFGASLVVFVLLDAGLTRLRAAGTRRTRDSQVQVRTVGVGDNRVRGREQP</sequence>
<dbReference type="Pfam" id="PF03929">
    <property type="entry name" value="PepSY_TM"/>
    <property type="match status" value="1"/>
</dbReference>
<dbReference type="Proteomes" id="UP001500192">
    <property type="component" value="Unassembled WGS sequence"/>
</dbReference>
<feature type="transmembrane region" description="Helical" evidence="2">
    <location>
        <begin position="173"/>
        <end position="195"/>
    </location>
</feature>
<accession>A0ABP9R8L3</accession>
<keyword evidence="2" id="KW-1133">Transmembrane helix</keyword>
<proteinExistence type="predicted"/>
<feature type="region of interest" description="Disordered" evidence="1">
    <location>
        <begin position="1"/>
        <end position="27"/>
    </location>
</feature>
<gene>
    <name evidence="3" type="ORF">GCM10023214_55080</name>
</gene>
<evidence type="ECO:0000256" key="1">
    <source>
        <dbReference type="SAM" id="MobiDB-lite"/>
    </source>
</evidence>
<evidence type="ECO:0000313" key="4">
    <source>
        <dbReference type="Proteomes" id="UP001500192"/>
    </source>
</evidence>
<dbReference type="PANTHER" id="PTHR34219">
    <property type="entry name" value="IRON-REGULATED INNER MEMBRANE PROTEIN-RELATED"/>
    <property type="match status" value="1"/>
</dbReference>
<feature type="transmembrane region" description="Helical" evidence="2">
    <location>
        <begin position="412"/>
        <end position="440"/>
    </location>
</feature>
<keyword evidence="2" id="KW-0472">Membrane</keyword>
<evidence type="ECO:0000313" key="3">
    <source>
        <dbReference type="EMBL" id="GAA5172946.1"/>
    </source>
</evidence>
<name>A0ABP9R8L3_9PSEU</name>
<dbReference type="InterPro" id="IPR005625">
    <property type="entry name" value="PepSY-ass_TM"/>
</dbReference>
<reference evidence="4" key="1">
    <citation type="journal article" date="2019" name="Int. J. Syst. Evol. Microbiol.">
        <title>The Global Catalogue of Microorganisms (GCM) 10K type strain sequencing project: providing services to taxonomists for standard genome sequencing and annotation.</title>
        <authorList>
            <consortium name="The Broad Institute Genomics Platform"/>
            <consortium name="The Broad Institute Genome Sequencing Center for Infectious Disease"/>
            <person name="Wu L."/>
            <person name="Ma J."/>
        </authorList>
    </citation>
    <scope>NUCLEOTIDE SEQUENCE [LARGE SCALE GENOMIC DNA]</scope>
    <source>
        <strain evidence="4">JCM 18054</strain>
    </source>
</reference>
<evidence type="ECO:0000256" key="2">
    <source>
        <dbReference type="SAM" id="Phobius"/>
    </source>
</evidence>
<keyword evidence="2" id="KW-0812">Transmembrane</keyword>
<keyword evidence="4" id="KW-1185">Reference proteome</keyword>
<comment type="caution">
    <text evidence="3">The sequence shown here is derived from an EMBL/GenBank/DDBJ whole genome shotgun (WGS) entry which is preliminary data.</text>
</comment>
<organism evidence="3 4">
    <name type="scientific">Amycolatopsis dongchuanensis</name>
    <dbReference type="NCBI Taxonomy" id="1070866"/>
    <lineage>
        <taxon>Bacteria</taxon>
        <taxon>Bacillati</taxon>
        <taxon>Actinomycetota</taxon>
        <taxon>Actinomycetes</taxon>
        <taxon>Pseudonocardiales</taxon>
        <taxon>Pseudonocardiaceae</taxon>
        <taxon>Amycolatopsis</taxon>
    </lineage>
</organism>
<dbReference type="RefSeq" id="WP_346055347.1">
    <property type="nucleotide sequence ID" value="NZ_BAABIB010000105.1"/>
</dbReference>
<protein>
    <submittedName>
        <fullName evidence="3">PepSY-associated TM helix domain-containing protein</fullName>
    </submittedName>
</protein>